<protein>
    <submittedName>
        <fullName evidence="2">Uncharacterized protein</fullName>
    </submittedName>
</protein>
<evidence type="ECO:0000313" key="3">
    <source>
        <dbReference type="Proteomes" id="UP000760494"/>
    </source>
</evidence>
<dbReference type="EMBL" id="CABFJX010000400">
    <property type="protein sequence ID" value="VTT80092.1"/>
    <property type="molecule type" value="Genomic_DNA"/>
</dbReference>
<dbReference type="AlphaFoldDB" id="A0A5Q3DVF2"/>
<feature type="region of interest" description="Disordered" evidence="1">
    <location>
        <begin position="452"/>
        <end position="478"/>
    </location>
</feature>
<evidence type="ECO:0000256" key="1">
    <source>
        <dbReference type="SAM" id="MobiDB-lite"/>
    </source>
</evidence>
<name>A0A5Q3DVF2_FUSFU</name>
<comment type="caution">
    <text evidence="2">The sequence shown here is derived from an EMBL/GenBank/DDBJ whole genome shotgun (WGS) entry which is preliminary data.</text>
</comment>
<feature type="region of interest" description="Disordered" evidence="1">
    <location>
        <begin position="595"/>
        <end position="627"/>
    </location>
</feature>
<accession>A0A5Q3DVF2</accession>
<reference evidence="2" key="1">
    <citation type="submission" date="2019-05" db="EMBL/GenBank/DDBJ databases">
        <authorList>
            <person name="Piombo E."/>
        </authorList>
    </citation>
    <scope>NUCLEOTIDE SEQUENCE</scope>
    <source>
        <strain evidence="2">C2S</strain>
    </source>
</reference>
<feature type="compositionally biased region" description="Basic residues" evidence="1">
    <location>
        <begin position="33"/>
        <end position="43"/>
    </location>
</feature>
<feature type="compositionally biased region" description="Polar residues" evidence="1">
    <location>
        <begin position="161"/>
        <end position="170"/>
    </location>
</feature>
<feature type="region of interest" description="Disordered" evidence="1">
    <location>
        <begin position="79"/>
        <end position="217"/>
    </location>
</feature>
<proteinExistence type="predicted"/>
<feature type="region of interest" description="Disordered" evidence="1">
    <location>
        <begin position="33"/>
        <end position="63"/>
    </location>
</feature>
<dbReference type="Proteomes" id="UP000760494">
    <property type="component" value="Unassembled WGS sequence"/>
</dbReference>
<feature type="compositionally biased region" description="Basic and acidic residues" evidence="1">
    <location>
        <begin position="53"/>
        <end position="63"/>
    </location>
</feature>
<feature type="compositionally biased region" description="Low complexity" evidence="1">
    <location>
        <begin position="91"/>
        <end position="103"/>
    </location>
</feature>
<sequence length="862" mass="98481">MARSQYHLKLKCRGRPRYRAWQSREAFLLRHQRRHQRPLHSPRGHIPGSNIAQDDHSGSNHSEDEFIDDRFHIETQNIAAEADSQTVPHASTSSTSRVSSNRNPYSPSSHPLPFDVSKRRRLSENELDRKQRRPPTKRRRVSEGDSAEDRLGQQFVPITQAMPSLAQTRLPQEPQRWFTARNDRRDDSTQSPRHRPGPISRVDESPAENGFDQGAMRDDPTIEHLASREPMVSEDKPVDSLLLYEDQKPHNNGGINAVHPNTRTSFPSVLFDCFLVILNIGISTYLYRQIFPHKPFQAVDWYQQATDIAVMEITVCRVVLFGEAALEPMRWKGLPGLLPDPEATLDAGSTGMSDYEPIFIYKPWETSSNGIYVPEHWFLMELGHVLESALNDLEEIANHGPPQFKFTRGTSTQFRWSTSSGSFVSPHDSLPTILDEEWVAYIESEVPDSTILGMLPHETDTPSPTARPREPSHIMNSDPPLSRLQLLVSNMMSDLIVEHGLTRNTLVDYFPDQAWSAVTGKWFNFDLLLRDQREHNASFGSDQERLDCMFPSLVYELGDHRPIPTPGRPHDLSDIPDGIPEDYLDKVFQAHYSRISSQNSEPTSKSKRAAPSSTMNCRPSKHPTPKQWELSQINNDTAKRLVDNAFHRDDLDLGQKRFNKYKSLWSVVAYSDTLERFCGAMDEINERITQVLSADYRVDIPWGEQSEAVNRLRYVAPFLGDIAAVRVREMSRRASRGALLVREIDRRQHKLAEDILGGFVTADFLLHFPPIEGLLVDMELMAEWFKIEVGSITNLTELRSAKFDASNRRNEEQGNLINHGIIWTKWGRYDTSSDPWGREAICWDLKNQRLVNSTAEKRCGLS</sequence>
<feature type="compositionally biased region" description="Basic and acidic residues" evidence="1">
    <location>
        <begin position="141"/>
        <end position="151"/>
    </location>
</feature>
<gene>
    <name evidence="2" type="ORF">C2S_11577</name>
</gene>
<evidence type="ECO:0000313" key="2">
    <source>
        <dbReference type="EMBL" id="VTT80092.1"/>
    </source>
</evidence>
<feature type="compositionally biased region" description="Basic residues" evidence="1">
    <location>
        <begin position="130"/>
        <end position="140"/>
    </location>
</feature>
<organism evidence="2 3">
    <name type="scientific">Fusarium fujikuroi</name>
    <name type="common">Bakanae and foot rot disease fungus</name>
    <name type="synonym">Gibberella fujikuroi</name>
    <dbReference type="NCBI Taxonomy" id="5127"/>
    <lineage>
        <taxon>Eukaryota</taxon>
        <taxon>Fungi</taxon>
        <taxon>Dikarya</taxon>
        <taxon>Ascomycota</taxon>
        <taxon>Pezizomycotina</taxon>
        <taxon>Sordariomycetes</taxon>
        <taxon>Hypocreomycetidae</taxon>
        <taxon>Hypocreales</taxon>
        <taxon>Nectriaceae</taxon>
        <taxon>Fusarium</taxon>
        <taxon>Fusarium fujikuroi species complex</taxon>
    </lineage>
</organism>
<feature type="compositionally biased region" description="Polar residues" evidence="1">
    <location>
        <begin position="79"/>
        <end position="90"/>
    </location>
</feature>